<dbReference type="InterPro" id="IPR039246">
    <property type="entry name" value="Flagellar_FlgA"/>
</dbReference>
<dbReference type="GO" id="GO:0042597">
    <property type="term" value="C:periplasmic space"/>
    <property type="evidence" value="ECO:0007669"/>
    <property type="project" value="UniProtKB-SubCell"/>
</dbReference>
<organism evidence="6 7">
    <name type="scientific">Undibacterium baiyunense</name>
    <dbReference type="NCBI Taxonomy" id="2828731"/>
    <lineage>
        <taxon>Bacteria</taxon>
        <taxon>Pseudomonadati</taxon>
        <taxon>Pseudomonadota</taxon>
        <taxon>Betaproteobacteria</taxon>
        <taxon>Burkholderiales</taxon>
        <taxon>Oxalobacteraceae</taxon>
        <taxon>Undibacterium</taxon>
    </lineage>
</organism>
<comment type="caution">
    <text evidence="6">The sequence shown here is derived from an EMBL/GenBank/DDBJ whole genome shotgun (WGS) entry which is preliminary data.</text>
</comment>
<comment type="similarity">
    <text evidence="4">Belongs to the FlgA family.</text>
</comment>
<evidence type="ECO:0000313" key="7">
    <source>
        <dbReference type="Proteomes" id="UP000680158"/>
    </source>
</evidence>
<keyword evidence="3 4" id="KW-0574">Periplasm</keyword>
<evidence type="ECO:0000313" key="6">
    <source>
        <dbReference type="EMBL" id="MBR7745402.1"/>
    </source>
</evidence>
<dbReference type="PANTHER" id="PTHR36307">
    <property type="entry name" value="FLAGELLA BASAL BODY P-RING FORMATION PROTEIN FLGA"/>
    <property type="match status" value="1"/>
</dbReference>
<dbReference type="InterPro" id="IPR013974">
    <property type="entry name" value="SAF"/>
</dbReference>
<protein>
    <recommendedName>
        <fullName evidence="4">Flagella basal body P-ring formation protein FlgA</fullName>
    </recommendedName>
</protein>
<dbReference type="Proteomes" id="UP000680158">
    <property type="component" value="Unassembled WGS sequence"/>
</dbReference>
<dbReference type="RefSeq" id="WP_212682819.1">
    <property type="nucleotide sequence ID" value="NZ_JAGSPM010000001.1"/>
</dbReference>
<dbReference type="PANTHER" id="PTHR36307:SF1">
    <property type="entry name" value="FLAGELLA BASAL BODY P-RING FORMATION PROTEIN FLGA"/>
    <property type="match status" value="1"/>
</dbReference>
<keyword evidence="6" id="KW-0282">Flagellum</keyword>
<sequence length="239" mass="25857">MRSCHQLLRLRNYIVLIFGLFISTSSIAQSIDTHIQSSAISKEVESFLRSQTNQLPTDTEITVKPIDARLKLQNCEELKAFLPSGTKAWGKITVGVRCASPKSWTVYVAAQVRVFGDYYVTKNPVSAGQKINEQDIITMRGEVSSLALGTALSIDKIIGKTMQSAFPAGTSFRNDMFKSIPVIQQGQSIKIISEGPGFRVSNDAVAINSANEGQVTRAKTASGVIVSGVARAGGFIEIQ</sequence>
<evidence type="ECO:0000256" key="2">
    <source>
        <dbReference type="ARBA" id="ARBA00022729"/>
    </source>
</evidence>
<feature type="domain" description="SAF" evidence="5">
    <location>
        <begin position="116"/>
        <end position="178"/>
    </location>
</feature>
<proteinExistence type="inferred from homology"/>
<dbReference type="EMBL" id="JAGSPM010000001">
    <property type="protein sequence ID" value="MBR7745402.1"/>
    <property type="molecule type" value="Genomic_DNA"/>
</dbReference>
<dbReference type="Gene3D" id="2.30.30.760">
    <property type="match status" value="1"/>
</dbReference>
<comment type="function">
    <text evidence="4">Involved in the assembly process of the P-ring formation. It may associate with FlgF on the rod constituting a structure essential for the P-ring assembly or may act as a modulator protein for the P-ring assembly.</text>
</comment>
<keyword evidence="2" id="KW-0732">Signal</keyword>
<dbReference type="InterPro" id="IPR017585">
    <property type="entry name" value="SAF_FlgA"/>
</dbReference>
<dbReference type="SMART" id="SM00858">
    <property type="entry name" value="SAF"/>
    <property type="match status" value="1"/>
</dbReference>
<evidence type="ECO:0000256" key="4">
    <source>
        <dbReference type="RuleBase" id="RU362063"/>
    </source>
</evidence>
<dbReference type="Pfam" id="PF13144">
    <property type="entry name" value="ChapFlgA"/>
    <property type="match status" value="1"/>
</dbReference>
<evidence type="ECO:0000256" key="3">
    <source>
        <dbReference type="ARBA" id="ARBA00022764"/>
    </source>
</evidence>
<name>A0A941I1N0_9BURK</name>
<keyword evidence="6" id="KW-0969">Cilium</keyword>
<dbReference type="Pfam" id="PF17656">
    <property type="entry name" value="ChapFlgA_N"/>
    <property type="match status" value="1"/>
</dbReference>
<dbReference type="NCBIfam" id="TIGR03170">
    <property type="entry name" value="flgA_cterm"/>
    <property type="match status" value="1"/>
</dbReference>
<reference evidence="6 7" key="1">
    <citation type="submission" date="2021-04" db="EMBL/GenBank/DDBJ databases">
        <title>novel species isolated from subtropical streams in China.</title>
        <authorList>
            <person name="Lu H."/>
        </authorList>
    </citation>
    <scope>NUCLEOTIDE SEQUENCE [LARGE SCALE GENOMIC DNA]</scope>
    <source>
        <strain evidence="6 7">BYS107W</strain>
    </source>
</reference>
<dbReference type="Gene3D" id="3.90.1210.10">
    <property type="entry name" value="Antifreeze-like/N-acetylneuraminic acid synthase C-terminal domain"/>
    <property type="match status" value="1"/>
</dbReference>
<keyword evidence="7" id="KW-1185">Reference proteome</keyword>
<keyword evidence="6" id="KW-0966">Cell projection</keyword>
<evidence type="ECO:0000256" key="1">
    <source>
        <dbReference type="ARBA" id="ARBA00004418"/>
    </source>
</evidence>
<dbReference type="GO" id="GO:0044780">
    <property type="term" value="P:bacterial-type flagellum assembly"/>
    <property type="evidence" value="ECO:0007669"/>
    <property type="project" value="InterPro"/>
</dbReference>
<evidence type="ECO:0000259" key="5">
    <source>
        <dbReference type="SMART" id="SM00858"/>
    </source>
</evidence>
<keyword evidence="4" id="KW-1005">Bacterial flagellum biogenesis</keyword>
<gene>
    <name evidence="6" type="primary">flgA</name>
    <name evidence="6" type="ORF">KDM92_02300</name>
</gene>
<dbReference type="CDD" id="cd11614">
    <property type="entry name" value="SAF_CpaB_FlgA_like"/>
    <property type="match status" value="1"/>
</dbReference>
<dbReference type="InterPro" id="IPR041231">
    <property type="entry name" value="FlgA_N"/>
</dbReference>
<dbReference type="AlphaFoldDB" id="A0A941I1N0"/>
<accession>A0A941I1N0</accession>
<comment type="subcellular location">
    <subcellularLocation>
        <location evidence="1 4">Periplasm</location>
    </subcellularLocation>
</comment>